<dbReference type="SMART" id="SM00066">
    <property type="entry name" value="GAL4"/>
    <property type="match status" value="1"/>
</dbReference>
<dbReference type="PROSITE" id="PS00463">
    <property type="entry name" value="ZN2_CY6_FUNGAL_1"/>
    <property type="match status" value="1"/>
</dbReference>
<evidence type="ECO:0000259" key="3">
    <source>
        <dbReference type="PROSITE" id="PS50048"/>
    </source>
</evidence>
<accession>A0A6A5Z5M5</accession>
<dbReference type="InterPro" id="IPR053157">
    <property type="entry name" value="Sterol_Uptake_Regulator"/>
</dbReference>
<feature type="compositionally biased region" description="Low complexity" evidence="2">
    <location>
        <begin position="73"/>
        <end position="91"/>
    </location>
</feature>
<dbReference type="OrthoDB" id="4937900at2759"/>
<dbReference type="PROSITE" id="PS50048">
    <property type="entry name" value="ZN2_CY6_FUNGAL_2"/>
    <property type="match status" value="1"/>
</dbReference>
<dbReference type="InterPro" id="IPR001138">
    <property type="entry name" value="Zn2Cys6_DnaBD"/>
</dbReference>
<sequence>MLRRSHKKSKGGCTQCKRRHVKCDEARPICRLCANSDRDCSFANESNASQYSTIQKASGEHSGSSRLHTYPETASSASTTPLTVTSVTSSPDHTSPGRPATTCHDDPSVEEAVNLNHMELIIHATLHKEELFNLGDPIDDYHAFLELSLGLHTSLKYPYLLHQLLAFSARHLAYLHPERSNHYIHQAMSLQTRAISLFKAEWTDVNHSNCVAILLFSTVIGHHLLAETLSKRDPGGLDAFLTHFIQCIETQRGMYIIAKEAWPLLMESELKPVLSSSLNFTSREPIGTHCFDIKQLLRSANGLSEEERQACDLAINYLQIGLDAVLAEPSGLSPKQAYRYQMIFNWTMLAAPEFTVLLATKRPEALVVLAYYAVLLHHGRSMWQVGDAGPYILGLVSESLGSEWQSWLEYPRSMIVGSSAATTIT</sequence>
<dbReference type="Proteomes" id="UP000799770">
    <property type="component" value="Unassembled WGS sequence"/>
</dbReference>
<dbReference type="SUPFAM" id="SSF57701">
    <property type="entry name" value="Zn2/Cys6 DNA-binding domain"/>
    <property type="match status" value="1"/>
</dbReference>
<feature type="domain" description="Zn(2)-C6 fungal-type" evidence="3">
    <location>
        <begin position="12"/>
        <end position="42"/>
    </location>
</feature>
<evidence type="ECO:0000313" key="5">
    <source>
        <dbReference type="Proteomes" id="UP000799770"/>
    </source>
</evidence>
<dbReference type="GO" id="GO:0001228">
    <property type="term" value="F:DNA-binding transcription activator activity, RNA polymerase II-specific"/>
    <property type="evidence" value="ECO:0007669"/>
    <property type="project" value="TreeGrafter"/>
</dbReference>
<dbReference type="PANTHER" id="PTHR47784:SF4">
    <property type="entry name" value="ZN(II)2CYS6 TRANSCRIPTION FACTOR (EUROFUNG)"/>
    <property type="match status" value="1"/>
</dbReference>
<reference evidence="4" key="1">
    <citation type="journal article" date="2020" name="Stud. Mycol.">
        <title>101 Dothideomycetes genomes: a test case for predicting lifestyles and emergence of pathogens.</title>
        <authorList>
            <person name="Haridas S."/>
            <person name="Albert R."/>
            <person name="Binder M."/>
            <person name="Bloem J."/>
            <person name="Labutti K."/>
            <person name="Salamov A."/>
            <person name="Andreopoulos B."/>
            <person name="Baker S."/>
            <person name="Barry K."/>
            <person name="Bills G."/>
            <person name="Bluhm B."/>
            <person name="Cannon C."/>
            <person name="Castanera R."/>
            <person name="Culley D."/>
            <person name="Daum C."/>
            <person name="Ezra D."/>
            <person name="Gonzalez J."/>
            <person name="Henrissat B."/>
            <person name="Kuo A."/>
            <person name="Liang C."/>
            <person name="Lipzen A."/>
            <person name="Lutzoni F."/>
            <person name="Magnuson J."/>
            <person name="Mondo S."/>
            <person name="Nolan M."/>
            <person name="Ohm R."/>
            <person name="Pangilinan J."/>
            <person name="Park H.-J."/>
            <person name="Ramirez L."/>
            <person name="Alfaro M."/>
            <person name="Sun H."/>
            <person name="Tritt A."/>
            <person name="Yoshinaga Y."/>
            <person name="Zwiers L.-H."/>
            <person name="Turgeon B."/>
            <person name="Goodwin S."/>
            <person name="Spatafora J."/>
            <person name="Crous P."/>
            <person name="Grigoriev I."/>
        </authorList>
    </citation>
    <scope>NUCLEOTIDE SEQUENCE</scope>
    <source>
        <strain evidence="4">CBS 627.86</strain>
    </source>
</reference>
<dbReference type="AlphaFoldDB" id="A0A6A5Z5M5"/>
<name>A0A6A5Z5M5_9PLEO</name>
<dbReference type="CDD" id="cd00067">
    <property type="entry name" value="GAL4"/>
    <property type="match status" value="1"/>
</dbReference>
<dbReference type="Pfam" id="PF00172">
    <property type="entry name" value="Zn_clus"/>
    <property type="match status" value="1"/>
</dbReference>
<proteinExistence type="predicted"/>
<protein>
    <recommendedName>
        <fullName evidence="3">Zn(2)-C6 fungal-type domain-containing protein</fullName>
    </recommendedName>
</protein>
<evidence type="ECO:0000313" key="4">
    <source>
        <dbReference type="EMBL" id="KAF2114334.1"/>
    </source>
</evidence>
<organism evidence="4 5">
    <name type="scientific">Lophiotrema nucula</name>
    <dbReference type="NCBI Taxonomy" id="690887"/>
    <lineage>
        <taxon>Eukaryota</taxon>
        <taxon>Fungi</taxon>
        <taxon>Dikarya</taxon>
        <taxon>Ascomycota</taxon>
        <taxon>Pezizomycotina</taxon>
        <taxon>Dothideomycetes</taxon>
        <taxon>Pleosporomycetidae</taxon>
        <taxon>Pleosporales</taxon>
        <taxon>Lophiotremataceae</taxon>
        <taxon>Lophiotrema</taxon>
    </lineage>
</organism>
<feature type="region of interest" description="Disordered" evidence="2">
    <location>
        <begin position="55"/>
        <end position="106"/>
    </location>
</feature>
<dbReference type="PANTHER" id="PTHR47784">
    <property type="entry name" value="STEROL UPTAKE CONTROL PROTEIN 2"/>
    <property type="match status" value="1"/>
</dbReference>
<dbReference type="GO" id="GO:0008270">
    <property type="term" value="F:zinc ion binding"/>
    <property type="evidence" value="ECO:0007669"/>
    <property type="project" value="InterPro"/>
</dbReference>
<dbReference type="Gene3D" id="4.10.240.10">
    <property type="entry name" value="Zn(2)-C6 fungal-type DNA-binding domain"/>
    <property type="match status" value="1"/>
</dbReference>
<dbReference type="InterPro" id="IPR036864">
    <property type="entry name" value="Zn2-C6_fun-type_DNA-bd_sf"/>
</dbReference>
<evidence type="ECO:0000256" key="2">
    <source>
        <dbReference type="SAM" id="MobiDB-lite"/>
    </source>
</evidence>
<feature type="compositionally biased region" description="Polar residues" evidence="2">
    <location>
        <begin position="55"/>
        <end position="67"/>
    </location>
</feature>
<dbReference type="EMBL" id="ML977325">
    <property type="protein sequence ID" value="KAF2114334.1"/>
    <property type="molecule type" value="Genomic_DNA"/>
</dbReference>
<keyword evidence="1" id="KW-0539">Nucleus</keyword>
<evidence type="ECO:0000256" key="1">
    <source>
        <dbReference type="ARBA" id="ARBA00023242"/>
    </source>
</evidence>
<gene>
    <name evidence="4" type="ORF">BDV96DRAFT_94922</name>
</gene>
<keyword evidence="5" id="KW-1185">Reference proteome</keyword>